<organism evidence="11 12">
    <name type="scientific">Thecamonas trahens ATCC 50062</name>
    <dbReference type="NCBI Taxonomy" id="461836"/>
    <lineage>
        <taxon>Eukaryota</taxon>
        <taxon>Apusozoa</taxon>
        <taxon>Apusomonadida</taxon>
        <taxon>Apusomonadidae</taxon>
        <taxon>Thecamonas</taxon>
    </lineage>
</organism>
<dbReference type="EMBL" id="GL349439">
    <property type="protein sequence ID" value="KNC55570.1"/>
    <property type="molecule type" value="Genomic_DNA"/>
</dbReference>
<keyword evidence="6" id="KW-0464">Manganese</keyword>
<dbReference type="GO" id="GO:0008081">
    <property type="term" value="F:phosphoric diester hydrolase activity"/>
    <property type="evidence" value="ECO:0007669"/>
    <property type="project" value="TreeGrafter"/>
</dbReference>
<evidence type="ECO:0000313" key="12">
    <source>
        <dbReference type="Proteomes" id="UP000054408"/>
    </source>
</evidence>
<feature type="site" description="Transition state stabilizer" evidence="7">
    <location>
        <position position="237"/>
    </location>
</feature>
<evidence type="ECO:0000256" key="5">
    <source>
        <dbReference type="PIRSR" id="PIRSR604808-1"/>
    </source>
</evidence>
<feature type="region of interest" description="Disordered" evidence="9">
    <location>
        <begin position="386"/>
        <end position="419"/>
    </location>
</feature>
<dbReference type="AlphaFoldDB" id="A0A0L0DTK6"/>
<dbReference type="SUPFAM" id="SSF56219">
    <property type="entry name" value="DNase I-like"/>
    <property type="match status" value="1"/>
</dbReference>
<name>A0A0L0DTK6_THETB</name>
<feature type="binding site" evidence="6">
    <location>
        <position position="237"/>
    </location>
    <ligand>
        <name>Mg(2+)</name>
        <dbReference type="ChEBI" id="CHEBI:18420"/>
        <label>1</label>
    </ligand>
</feature>
<evidence type="ECO:0000256" key="9">
    <source>
        <dbReference type="SAM" id="MobiDB-lite"/>
    </source>
</evidence>
<keyword evidence="2 6" id="KW-0479">Metal-binding</keyword>
<evidence type="ECO:0000256" key="1">
    <source>
        <dbReference type="ARBA" id="ARBA00007092"/>
    </source>
</evidence>
<dbReference type="InterPro" id="IPR005135">
    <property type="entry name" value="Endo/exonuclease/phosphatase"/>
</dbReference>
<accession>A0A0L0DTK6</accession>
<dbReference type="STRING" id="461836.A0A0L0DTK6"/>
<evidence type="ECO:0000256" key="8">
    <source>
        <dbReference type="RuleBase" id="RU362131"/>
    </source>
</evidence>
<feature type="binding site" evidence="6">
    <location>
        <position position="235"/>
    </location>
    <ligand>
        <name>Mg(2+)</name>
        <dbReference type="ChEBI" id="CHEBI:18420"/>
        <label>1</label>
    </ligand>
</feature>
<comment type="cofactor">
    <cofactor evidence="6 8">
        <name>Mg(2+)</name>
        <dbReference type="ChEBI" id="CHEBI:18420"/>
    </cofactor>
    <cofactor evidence="6 8">
        <name>Mn(2+)</name>
        <dbReference type="ChEBI" id="CHEBI:29035"/>
    </cofactor>
    <text evidence="6 8">Probably binds two magnesium or manganese ions per subunit.</text>
</comment>
<dbReference type="PROSITE" id="PS51435">
    <property type="entry name" value="AP_NUCLEASE_F1_4"/>
    <property type="match status" value="1"/>
</dbReference>
<dbReference type="GeneID" id="25561561"/>
<dbReference type="InterPro" id="IPR036691">
    <property type="entry name" value="Endo/exonu/phosph_ase_sf"/>
</dbReference>
<dbReference type="PANTHER" id="PTHR22748:SF4">
    <property type="entry name" value="DNA-(APURINIC OR APYRIMIDINIC SITE) ENDONUCLEASE 2"/>
    <property type="match status" value="1"/>
</dbReference>
<dbReference type="Gene3D" id="3.60.10.10">
    <property type="entry name" value="Endonuclease/exonuclease/phosphatase"/>
    <property type="match status" value="1"/>
</dbReference>
<proteinExistence type="inferred from homology"/>
<dbReference type="GO" id="GO:0005634">
    <property type="term" value="C:nucleus"/>
    <property type="evidence" value="ECO:0007669"/>
    <property type="project" value="TreeGrafter"/>
</dbReference>
<sequence>MRIMSWNINGLRALLRRHNSDYGALMTQLGEPNVLSLQETRMSLAALAGLTALAPPGYEAYYACCASRGGYSGVATLARAGSVLAAFDSFAKAAAAWTPDDVLDAAMTPHPLMPTGWAGEGLQAEVDRQAAPAGSDASSPAPESVDGDDRVPAPPTTLRQWLDTWAPRFDAEGRMVFTRHGLVGSDKDILLCNGYFPNVGQGGERVAFKHAFNALIAALATAWASAGFHVVILGDFNVVHRDIDCFHANPPAHEAGLNPAERAWMESLVGSGGAFLDAFRIFHPTESRKYTWWSVKKSRRPSNNGWRLDYFALSPSLLAEELVADSDILPDVHGSDHCPITLTLSAPCRLRAPDEHAPAKLPSLSLLRSTSTASIATILDSNQPTIVSMFKRRRPRDDDDAGPSGASPTKRAKGLGGLS</sequence>
<feature type="binding site" evidence="6">
    <location>
        <position position="39"/>
    </location>
    <ligand>
        <name>Mg(2+)</name>
        <dbReference type="ChEBI" id="CHEBI:18420"/>
        <label>1</label>
    </ligand>
</feature>
<feature type="active site" description="Proton acceptor" evidence="5">
    <location>
        <position position="337"/>
    </location>
</feature>
<dbReference type="OrthoDB" id="498125at2759"/>
<dbReference type="OMA" id="IMSWNIN"/>
<keyword evidence="3" id="KW-0378">Hydrolase</keyword>
<evidence type="ECO:0000256" key="4">
    <source>
        <dbReference type="ARBA" id="ARBA00022842"/>
    </source>
</evidence>
<dbReference type="eggNOG" id="KOG1294">
    <property type="taxonomic scope" value="Eukaryota"/>
</dbReference>
<gene>
    <name evidence="11" type="ORF">AMSG_01834</name>
</gene>
<reference evidence="11 12" key="1">
    <citation type="submission" date="2010-05" db="EMBL/GenBank/DDBJ databases">
        <title>The Genome Sequence of Thecamonas trahens ATCC 50062.</title>
        <authorList>
            <consortium name="The Broad Institute Genome Sequencing Platform"/>
            <person name="Russ C."/>
            <person name="Cuomo C."/>
            <person name="Shea T."/>
            <person name="Young S.K."/>
            <person name="Zeng Q."/>
            <person name="Koehrsen M."/>
            <person name="Haas B."/>
            <person name="Borodovsky M."/>
            <person name="Guigo R."/>
            <person name="Alvarado L."/>
            <person name="Berlin A."/>
            <person name="Bochicchio J."/>
            <person name="Borenstein D."/>
            <person name="Chapman S."/>
            <person name="Chen Z."/>
            <person name="Freedman E."/>
            <person name="Gellesch M."/>
            <person name="Goldberg J."/>
            <person name="Griggs A."/>
            <person name="Gujja S."/>
            <person name="Heilman E."/>
            <person name="Heiman D."/>
            <person name="Hepburn T."/>
            <person name="Howarth C."/>
            <person name="Jen D."/>
            <person name="Larson L."/>
            <person name="Mehta T."/>
            <person name="Park D."/>
            <person name="Pearson M."/>
            <person name="Roberts A."/>
            <person name="Saif S."/>
            <person name="Shenoy N."/>
            <person name="Sisk P."/>
            <person name="Stolte C."/>
            <person name="Sykes S."/>
            <person name="Thomson T."/>
            <person name="Walk T."/>
            <person name="White J."/>
            <person name="Yandava C."/>
            <person name="Burger G."/>
            <person name="Gray M.W."/>
            <person name="Holland P.W.H."/>
            <person name="King N."/>
            <person name="Lang F.B.F."/>
            <person name="Roger A.J."/>
            <person name="Ruiz-Trillo I."/>
            <person name="Lander E."/>
            <person name="Nusbaum C."/>
        </authorList>
    </citation>
    <scope>NUCLEOTIDE SEQUENCE [LARGE SCALE GENOMIC DNA]</scope>
    <source>
        <strain evidence="11 12">ATCC 50062</strain>
    </source>
</reference>
<dbReference type="PANTHER" id="PTHR22748">
    <property type="entry name" value="AP ENDONUCLEASE"/>
    <property type="match status" value="1"/>
</dbReference>
<feature type="region of interest" description="Disordered" evidence="9">
    <location>
        <begin position="127"/>
        <end position="157"/>
    </location>
</feature>
<evidence type="ECO:0000259" key="10">
    <source>
        <dbReference type="Pfam" id="PF03372"/>
    </source>
</evidence>
<dbReference type="RefSeq" id="XP_013761344.1">
    <property type="nucleotide sequence ID" value="XM_013905890.1"/>
</dbReference>
<feature type="active site" evidence="5">
    <location>
        <position position="195"/>
    </location>
</feature>
<dbReference type="NCBIfam" id="TIGR00633">
    <property type="entry name" value="xth"/>
    <property type="match status" value="1"/>
</dbReference>
<comment type="similarity">
    <text evidence="1 8">Belongs to the DNA repair enzymes AP/ExoA family.</text>
</comment>
<feature type="active site" description="Proton donor/acceptor" evidence="5">
    <location>
        <position position="235"/>
    </location>
</feature>
<protein>
    <recommendedName>
        <fullName evidence="8">DNA-(apurinic or apyrimidinic site) endonuclease</fullName>
        <ecNumber evidence="8">3.1.-.-</ecNumber>
    </recommendedName>
</protein>
<keyword evidence="12" id="KW-1185">Reference proteome</keyword>
<dbReference type="EC" id="3.1.-.-" evidence="8"/>
<dbReference type="GO" id="GO:0006284">
    <property type="term" value="P:base-excision repair"/>
    <property type="evidence" value="ECO:0007669"/>
    <property type="project" value="TreeGrafter"/>
</dbReference>
<dbReference type="Pfam" id="PF03372">
    <property type="entry name" value="Exo_endo_phos"/>
    <property type="match status" value="1"/>
</dbReference>
<feature type="compositionally biased region" description="Low complexity" evidence="9">
    <location>
        <begin position="130"/>
        <end position="142"/>
    </location>
</feature>
<dbReference type="GO" id="GO:0046872">
    <property type="term" value="F:metal ion binding"/>
    <property type="evidence" value="ECO:0007669"/>
    <property type="project" value="UniProtKB-KW"/>
</dbReference>
<feature type="site" description="Interaction with DNA substrate" evidence="7">
    <location>
        <position position="309"/>
    </location>
</feature>
<evidence type="ECO:0000256" key="6">
    <source>
        <dbReference type="PIRSR" id="PIRSR604808-2"/>
    </source>
</evidence>
<feature type="site" description="Interaction with DNA substrate" evidence="7">
    <location>
        <position position="337"/>
    </location>
</feature>
<keyword evidence="8" id="KW-0227">DNA damage</keyword>
<evidence type="ECO:0000313" key="11">
    <source>
        <dbReference type="EMBL" id="KNC55570.1"/>
    </source>
</evidence>
<dbReference type="GO" id="GO:0003906">
    <property type="term" value="F:DNA-(apurinic or apyrimidinic site) endonuclease activity"/>
    <property type="evidence" value="ECO:0007669"/>
    <property type="project" value="TreeGrafter"/>
</dbReference>
<feature type="domain" description="Endonuclease/exonuclease/phosphatase" evidence="10">
    <location>
        <begin position="4"/>
        <end position="337"/>
    </location>
</feature>
<feature type="binding site" evidence="6">
    <location>
        <position position="7"/>
    </location>
    <ligand>
        <name>Mg(2+)</name>
        <dbReference type="ChEBI" id="CHEBI:18420"/>
        <label>1</label>
    </ligand>
</feature>
<feature type="binding site" evidence="6">
    <location>
        <position position="337"/>
    </location>
    <ligand>
        <name>Mg(2+)</name>
        <dbReference type="ChEBI" id="CHEBI:18420"/>
        <label>1</label>
    </ligand>
</feature>
<keyword evidence="8" id="KW-0234">DNA repair</keyword>
<evidence type="ECO:0000256" key="7">
    <source>
        <dbReference type="PIRSR" id="PIRSR604808-3"/>
    </source>
</evidence>
<dbReference type="GO" id="GO:0008311">
    <property type="term" value="F:double-stranded DNA 3'-5' DNA exonuclease activity"/>
    <property type="evidence" value="ECO:0007669"/>
    <property type="project" value="TreeGrafter"/>
</dbReference>
<keyword evidence="4 6" id="KW-0460">Magnesium</keyword>
<dbReference type="InterPro" id="IPR004808">
    <property type="entry name" value="AP_endonuc_1"/>
</dbReference>
<dbReference type="Proteomes" id="UP000054408">
    <property type="component" value="Unassembled WGS sequence"/>
</dbReference>
<feature type="binding site" evidence="6">
    <location>
        <position position="336"/>
    </location>
    <ligand>
        <name>Mg(2+)</name>
        <dbReference type="ChEBI" id="CHEBI:18420"/>
        <label>1</label>
    </ligand>
</feature>
<evidence type="ECO:0000256" key="2">
    <source>
        <dbReference type="ARBA" id="ARBA00022723"/>
    </source>
</evidence>
<evidence type="ECO:0000256" key="3">
    <source>
        <dbReference type="ARBA" id="ARBA00022801"/>
    </source>
</evidence>